<reference evidence="9" key="1">
    <citation type="journal article" date="2014" name="Genome Announc.">
        <title>Draft Genome Sequence of Clostridium straminisolvens Strain JCM 21531T, Isolated from a Cellulose-Degrading Bacterial Community.</title>
        <authorList>
            <person name="Yuki M."/>
            <person name="Oshima K."/>
            <person name="Suda W."/>
            <person name="Sakamoto M."/>
            <person name="Kitamura K."/>
            <person name="Iida T."/>
            <person name="Hattori M."/>
            <person name="Ohkuma M."/>
        </authorList>
    </citation>
    <scope>NUCLEOTIDE SEQUENCE [LARGE SCALE GENOMIC DNA]</scope>
    <source>
        <strain evidence="9">JCM 21531</strain>
    </source>
</reference>
<feature type="domain" description="ABC transmembrane type-1" evidence="8">
    <location>
        <begin position="1"/>
        <end position="122"/>
    </location>
</feature>
<organism evidence="9 10">
    <name type="scientific">Acetivibrio straminisolvens JCM 21531</name>
    <dbReference type="NCBI Taxonomy" id="1294263"/>
    <lineage>
        <taxon>Bacteria</taxon>
        <taxon>Bacillati</taxon>
        <taxon>Bacillota</taxon>
        <taxon>Clostridia</taxon>
        <taxon>Eubacteriales</taxon>
        <taxon>Oscillospiraceae</taxon>
        <taxon>Acetivibrio</taxon>
    </lineage>
</organism>
<dbReference type="EMBL" id="BAVR01000001">
    <property type="protein sequence ID" value="GAE86760.1"/>
    <property type="molecule type" value="Genomic_DNA"/>
</dbReference>
<gene>
    <name evidence="9" type="ORF">JCM21531_83</name>
</gene>
<keyword evidence="3" id="KW-1003">Cell membrane</keyword>
<dbReference type="Proteomes" id="UP000019109">
    <property type="component" value="Unassembled WGS sequence"/>
</dbReference>
<evidence type="ECO:0000313" key="9">
    <source>
        <dbReference type="EMBL" id="GAE86760.1"/>
    </source>
</evidence>
<keyword evidence="2 7" id="KW-0813">Transport</keyword>
<dbReference type="GO" id="GO:0005886">
    <property type="term" value="C:plasma membrane"/>
    <property type="evidence" value="ECO:0007669"/>
    <property type="project" value="UniProtKB-SubCell"/>
</dbReference>
<sequence length="122" mass="13415">MVVFPNTFSASVFLIVLAVWFPVTVMTSSGIANVRNSFFEVAKTLGADRKYLIFKVAIPAAYPNIFIGLFMGMGSSFLTLIVGEMLGVKAGLGWYINWAQGWAELHKVYASLILMAVMFSSF</sequence>
<dbReference type="Pfam" id="PF00528">
    <property type="entry name" value="BPD_transp_1"/>
    <property type="match status" value="1"/>
</dbReference>
<evidence type="ECO:0000256" key="1">
    <source>
        <dbReference type="ARBA" id="ARBA00004651"/>
    </source>
</evidence>
<dbReference type="GO" id="GO:0055085">
    <property type="term" value="P:transmembrane transport"/>
    <property type="evidence" value="ECO:0007669"/>
    <property type="project" value="InterPro"/>
</dbReference>
<name>W4UZR8_9FIRM</name>
<proteinExistence type="inferred from homology"/>
<evidence type="ECO:0000256" key="7">
    <source>
        <dbReference type="RuleBase" id="RU363032"/>
    </source>
</evidence>
<feature type="transmembrane region" description="Helical" evidence="7">
    <location>
        <begin position="77"/>
        <end position="96"/>
    </location>
</feature>
<feature type="transmembrane region" description="Helical" evidence="7">
    <location>
        <begin position="52"/>
        <end position="70"/>
    </location>
</feature>
<dbReference type="AlphaFoldDB" id="W4UZR8"/>
<dbReference type="InterPro" id="IPR035906">
    <property type="entry name" value="MetI-like_sf"/>
</dbReference>
<dbReference type="PANTHER" id="PTHR30151:SF0">
    <property type="entry name" value="ABC TRANSPORTER PERMEASE PROTEIN MJ0413-RELATED"/>
    <property type="match status" value="1"/>
</dbReference>
<evidence type="ECO:0000313" key="10">
    <source>
        <dbReference type="Proteomes" id="UP000019109"/>
    </source>
</evidence>
<keyword evidence="5 7" id="KW-1133">Transmembrane helix</keyword>
<keyword evidence="4 7" id="KW-0812">Transmembrane</keyword>
<keyword evidence="10" id="KW-1185">Reference proteome</keyword>
<dbReference type="InterPro" id="IPR000515">
    <property type="entry name" value="MetI-like"/>
</dbReference>
<evidence type="ECO:0000256" key="3">
    <source>
        <dbReference type="ARBA" id="ARBA00022475"/>
    </source>
</evidence>
<dbReference type="STRING" id="1294263.JCM21531_83"/>
<dbReference type="SUPFAM" id="SSF161098">
    <property type="entry name" value="MetI-like"/>
    <property type="match status" value="1"/>
</dbReference>
<keyword evidence="6 7" id="KW-0472">Membrane</keyword>
<evidence type="ECO:0000259" key="8">
    <source>
        <dbReference type="PROSITE" id="PS50928"/>
    </source>
</evidence>
<comment type="subcellular location">
    <subcellularLocation>
        <location evidence="1 7">Cell membrane</location>
        <topology evidence="1 7">Multi-pass membrane protein</topology>
    </subcellularLocation>
</comment>
<comment type="caution">
    <text evidence="9">The sequence shown here is derived from an EMBL/GenBank/DDBJ whole genome shotgun (WGS) entry which is preliminary data.</text>
</comment>
<evidence type="ECO:0000256" key="2">
    <source>
        <dbReference type="ARBA" id="ARBA00022448"/>
    </source>
</evidence>
<dbReference type="PANTHER" id="PTHR30151">
    <property type="entry name" value="ALKANE SULFONATE ABC TRANSPORTER-RELATED, MEMBRANE SUBUNIT"/>
    <property type="match status" value="1"/>
</dbReference>
<protein>
    <submittedName>
        <fullName evidence="9">Alkanesulfonates transport system permease protein</fullName>
    </submittedName>
</protein>
<comment type="similarity">
    <text evidence="7">Belongs to the binding-protein-dependent transport system permease family.</text>
</comment>
<dbReference type="PROSITE" id="PS50928">
    <property type="entry name" value="ABC_TM1"/>
    <property type="match status" value="1"/>
</dbReference>
<evidence type="ECO:0000256" key="4">
    <source>
        <dbReference type="ARBA" id="ARBA00022692"/>
    </source>
</evidence>
<accession>W4UZR8</accession>
<feature type="transmembrane region" description="Helical" evidence="7">
    <location>
        <begin position="12"/>
        <end position="32"/>
    </location>
</feature>
<evidence type="ECO:0000256" key="5">
    <source>
        <dbReference type="ARBA" id="ARBA00022989"/>
    </source>
</evidence>
<dbReference type="Gene3D" id="1.10.3720.10">
    <property type="entry name" value="MetI-like"/>
    <property type="match status" value="1"/>
</dbReference>
<evidence type="ECO:0000256" key="6">
    <source>
        <dbReference type="ARBA" id="ARBA00023136"/>
    </source>
</evidence>
<dbReference type="CDD" id="cd06261">
    <property type="entry name" value="TM_PBP2"/>
    <property type="match status" value="1"/>
</dbReference>